<dbReference type="EMBL" id="JBHTEY010000004">
    <property type="protein sequence ID" value="MFC7617399.1"/>
    <property type="molecule type" value="Genomic_DNA"/>
</dbReference>
<evidence type="ECO:0000313" key="2">
    <source>
        <dbReference type="Proteomes" id="UP001596512"/>
    </source>
</evidence>
<evidence type="ECO:0008006" key="3">
    <source>
        <dbReference type="Google" id="ProtNLM"/>
    </source>
</evidence>
<dbReference type="Proteomes" id="UP001596512">
    <property type="component" value="Unassembled WGS sequence"/>
</dbReference>
<evidence type="ECO:0000313" key="1">
    <source>
        <dbReference type="EMBL" id="MFC7617399.1"/>
    </source>
</evidence>
<gene>
    <name evidence="1" type="ORF">ACFQV2_32255</name>
</gene>
<protein>
    <recommendedName>
        <fullName evidence="3">DsrE/DsrF-like family protein</fullName>
    </recommendedName>
</protein>
<accession>A0ABW2TWD7</accession>
<proteinExistence type="predicted"/>
<dbReference type="Gene3D" id="3.40.1260.10">
    <property type="entry name" value="DsrEFH-like"/>
    <property type="match status" value="1"/>
</dbReference>
<organism evidence="1 2">
    <name type="scientific">Actinokineospora soli</name>
    <dbReference type="NCBI Taxonomy" id="1048753"/>
    <lineage>
        <taxon>Bacteria</taxon>
        <taxon>Bacillati</taxon>
        <taxon>Actinomycetota</taxon>
        <taxon>Actinomycetes</taxon>
        <taxon>Pseudonocardiales</taxon>
        <taxon>Pseudonocardiaceae</taxon>
        <taxon>Actinokineospora</taxon>
    </lineage>
</organism>
<name>A0ABW2TWD7_9PSEU</name>
<comment type="caution">
    <text evidence="1">The sequence shown here is derived from an EMBL/GenBank/DDBJ whole genome shotgun (WGS) entry which is preliminary data.</text>
</comment>
<dbReference type="SUPFAM" id="SSF75169">
    <property type="entry name" value="DsrEFH-like"/>
    <property type="match status" value="1"/>
</dbReference>
<sequence>MSAPTGTQHLLVASRGPWSGPGAERFLSDATALAGTGAAVTVLLVADAVPLVAGDALADLLAAGGRVLVDRFAATQRGVAGHPLPDGARWADLDEPAALLLDPDVKVVWH</sequence>
<keyword evidence="2" id="KW-1185">Reference proteome</keyword>
<reference evidence="2" key="1">
    <citation type="journal article" date="2019" name="Int. J. Syst. Evol. Microbiol.">
        <title>The Global Catalogue of Microorganisms (GCM) 10K type strain sequencing project: providing services to taxonomists for standard genome sequencing and annotation.</title>
        <authorList>
            <consortium name="The Broad Institute Genomics Platform"/>
            <consortium name="The Broad Institute Genome Sequencing Center for Infectious Disease"/>
            <person name="Wu L."/>
            <person name="Ma J."/>
        </authorList>
    </citation>
    <scope>NUCLEOTIDE SEQUENCE [LARGE SCALE GENOMIC DNA]</scope>
    <source>
        <strain evidence="2">JCM 17695</strain>
    </source>
</reference>
<dbReference type="InterPro" id="IPR027396">
    <property type="entry name" value="DsrEFH-like"/>
</dbReference>